<proteinExistence type="predicted"/>
<keyword evidence="3 6" id="KW-0812">Transmembrane</keyword>
<dbReference type="GO" id="GO:0005886">
    <property type="term" value="C:plasma membrane"/>
    <property type="evidence" value="ECO:0007669"/>
    <property type="project" value="UniProtKB-SubCell"/>
</dbReference>
<feature type="transmembrane region" description="Helical" evidence="6">
    <location>
        <begin position="143"/>
        <end position="163"/>
    </location>
</feature>
<evidence type="ECO:0000256" key="6">
    <source>
        <dbReference type="SAM" id="Phobius"/>
    </source>
</evidence>
<feature type="transmembrane region" description="Helical" evidence="6">
    <location>
        <begin position="239"/>
        <end position="259"/>
    </location>
</feature>
<accession>A0A9W4QWG6</accession>
<evidence type="ECO:0000313" key="8">
    <source>
        <dbReference type="Proteomes" id="UP001152467"/>
    </source>
</evidence>
<evidence type="ECO:0000256" key="2">
    <source>
        <dbReference type="ARBA" id="ARBA00022475"/>
    </source>
</evidence>
<name>A0A9W4QWG6_9GAMM</name>
<dbReference type="PANTHER" id="PTHR30250">
    <property type="entry name" value="PST FAMILY PREDICTED COLANIC ACID TRANSPORTER"/>
    <property type="match status" value="1"/>
</dbReference>
<dbReference type="Proteomes" id="UP001152467">
    <property type="component" value="Unassembled WGS sequence"/>
</dbReference>
<feature type="transmembrane region" description="Helical" evidence="6">
    <location>
        <begin position="110"/>
        <end position="131"/>
    </location>
</feature>
<feature type="transmembrane region" description="Helical" evidence="6">
    <location>
        <begin position="12"/>
        <end position="35"/>
    </location>
</feature>
<feature type="transmembrane region" description="Helical" evidence="6">
    <location>
        <begin position="211"/>
        <end position="233"/>
    </location>
</feature>
<reference evidence="7" key="1">
    <citation type="submission" date="2022-07" db="EMBL/GenBank/DDBJ databases">
        <authorList>
            <person name="Criscuolo A."/>
        </authorList>
    </citation>
    <scope>NUCLEOTIDE SEQUENCE</scope>
    <source>
        <strain evidence="7">CIP111854</strain>
    </source>
</reference>
<evidence type="ECO:0000256" key="1">
    <source>
        <dbReference type="ARBA" id="ARBA00004651"/>
    </source>
</evidence>
<dbReference type="AlphaFoldDB" id="A0A9W4QWG6"/>
<feature type="transmembrane region" description="Helical" evidence="6">
    <location>
        <begin position="322"/>
        <end position="342"/>
    </location>
</feature>
<dbReference type="RefSeq" id="WP_261626256.1">
    <property type="nucleotide sequence ID" value="NZ_CAMAPC010000005.1"/>
</dbReference>
<feature type="transmembrane region" description="Helical" evidence="6">
    <location>
        <begin position="377"/>
        <end position="398"/>
    </location>
</feature>
<feature type="transmembrane region" description="Helical" evidence="6">
    <location>
        <begin position="291"/>
        <end position="310"/>
    </location>
</feature>
<evidence type="ECO:0008006" key="9">
    <source>
        <dbReference type="Google" id="ProtNLM"/>
    </source>
</evidence>
<keyword evidence="4 6" id="KW-1133">Transmembrane helix</keyword>
<dbReference type="InterPro" id="IPR050833">
    <property type="entry name" value="Poly_Biosynth_Transport"/>
</dbReference>
<evidence type="ECO:0000256" key="3">
    <source>
        <dbReference type="ARBA" id="ARBA00022692"/>
    </source>
</evidence>
<evidence type="ECO:0000256" key="4">
    <source>
        <dbReference type="ARBA" id="ARBA00022989"/>
    </source>
</evidence>
<comment type="caution">
    <text evidence="7">The sequence shown here is derived from an EMBL/GenBank/DDBJ whole genome shotgun (WGS) entry which is preliminary data.</text>
</comment>
<dbReference type="PANTHER" id="PTHR30250:SF11">
    <property type="entry name" value="O-ANTIGEN TRANSPORTER-RELATED"/>
    <property type="match status" value="1"/>
</dbReference>
<comment type="subcellular location">
    <subcellularLocation>
        <location evidence="1">Cell membrane</location>
        <topology evidence="1">Multi-pass membrane protein</topology>
    </subcellularLocation>
</comment>
<feature type="transmembrane region" description="Helical" evidence="6">
    <location>
        <begin position="41"/>
        <end position="58"/>
    </location>
</feature>
<keyword evidence="5 6" id="KW-0472">Membrane</keyword>
<gene>
    <name evidence="7" type="ORF">PSECIP111854_01860</name>
</gene>
<organism evidence="7 8">
    <name type="scientific">Pseudoalteromonas holothuriae</name>
    <dbReference type="NCBI Taxonomy" id="2963714"/>
    <lineage>
        <taxon>Bacteria</taxon>
        <taxon>Pseudomonadati</taxon>
        <taxon>Pseudomonadota</taxon>
        <taxon>Gammaproteobacteria</taxon>
        <taxon>Alteromonadales</taxon>
        <taxon>Pseudoalteromonadaceae</taxon>
        <taxon>Pseudoalteromonas</taxon>
    </lineage>
</organism>
<keyword evidence="2" id="KW-1003">Cell membrane</keyword>
<feature type="transmembrane region" description="Helical" evidence="6">
    <location>
        <begin position="169"/>
        <end position="190"/>
    </location>
</feature>
<keyword evidence="8" id="KW-1185">Reference proteome</keyword>
<sequence length="412" mass="45685">MKGLFSRALSVLVVKIIFVIIGFLTTLTLAKLYSADQLGDYFWLLSCITLMCVVMRFGQENMLIKLIVQSAKRTEKQIISTQAMAIVLVTAIVVLLINLFVNLLTASTLGISNLILVNAMFFALISIIGYSMQAVGNSVIQQFLLNIPRLLSALLAIVLFWLFNELVSLDLIVTFTFFIGLLFGLLMFYLKGFRLTPSPVKLLTNKTQTYHYLWISFSAVLMAEAAIVLLGVYGNAKEVAYFGIATRLVSLIAFVLLAFNSVTTPKFAALFKQGKHSELISYYQSSRRQSMFISSFFAVFFWASGEFLLSQFGEQYQQASEVLLVLLLTQLIKVFVGAAGQLLMMADRVTLQKYCITAGVCTLLVSCYILIPLFGALGAAFATLIATAVNNFLALFYVNRYLAIPLSLANPR</sequence>
<feature type="transmembrane region" description="Helical" evidence="6">
    <location>
        <begin position="79"/>
        <end position="104"/>
    </location>
</feature>
<evidence type="ECO:0000313" key="7">
    <source>
        <dbReference type="EMBL" id="CAH9056770.1"/>
    </source>
</evidence>
<dbReference type="EMBL" id="CAMAPC010000005">
    <property type="protein sequence ID" value="CAH9056770.1"/>
    <property type="molecule type" value="Genomic_DNA"/>
</dbReference>
<feature type="transmembrane region" description="Helical" evidence="6">
    <location>
        <begin position="354"/>
        <end position="371"/>
    </location>
</feature>
<evidence type="ECO:0000256" key="5">
    <source>
        <dbReference type="ARBA" id="ARBA00023136"/>
    </source>
</evidence>
<protein>
    <recommendedName>
        <fullName evidence="9">Polysaccharide biosynthesis protein C-terminal domain-containing protein</fullName>
    </recommendedName>
</protein>